<keyword evidence="5 7" id="KW-1133">Transmembrane helix</keyword>
<dbReference type="AlphaFoldDB" id="A0A345XQ35"/>
<feature type="transmembrane region" description="Helical" evidence="7">
    <location>
        <begin position="179"/>
        <end position="199"/>
    </location>
</feature>
<keyword evidence="6 7" id="KW-0472">Membrane</keyword>
<dbReference type="Pfam" id="PF00528">
    <property type="entry name" value="BPD_transp_1"/>
    <property type="match status" value="1"/>
</dbReference>
<dbReference type="Proteomes" id="UP000254425">
    <property type="component" value="Chromosome"/>
</dbReference>
<evidence type="ECO:0000313" key="10">
    <source>
        <dbReference type="Proteomes" id="UP000254425"/>
    </source>
</evidence>
<evidence type="ECO:0000256" key="2">
    <source>
        <dbReference type="ARBA" id="ARBA00022448"/>
    </source>
</evidence>
<gene>
    <name evidence="9" type="ORF">DVA86_14895</name>
</gene>
<dbReference type="KEGG" id="sarm:DVA86_14895"/>
<feature type="transmembrane region" description="Helical" evidence="7">
    <location>
        <begin position="284"/>
        <end position="303"/>
    </location>
</feature>
<sequence>MNRLTVMVLKRLSFFPLILLATSFLVFFLIDLAPGDPALAALGVGASAEQRAEYTQAHGLDDPLPLRFFRFLGDVFHGDFGFSLVTGQPVAPQLSTAVPITVQLAGLALLLATVVALVLGVLSALYRGRRLDSLIRAVSVGLLAAPAFWVGLLLINLFAVRLGWLPFGGYTPPGEDPGLWARGLVLPVVALAMPVAGIFTRMVRAAVLDELGKDYVRTAYGLGLPPRVVVGRNVLRNALVTPLTVLGLWVGYLLAGAVLIETVFSIPGVGRLLVQGVLNSDLNVIRVVALITVGLFLLANLLVDVAHVLLNPRARTSSDDR</sequence>
<evidence type="ECO:0000313" key="9">
    <source>
        <dbReference type="EMBL" id="AXK33751.1"/>
    </source>
</evidence>
<evidence type="ECO:0000256" key="5">
    <source>
        <dbReference type="ARBA" id="ARBA00022989"/>
    </source>
</evidence>
<name>A0A345XQ35_9ACTN</name>
<dbReference type="PROSITE" id="PS50928">
    <property type="entry name" value="ABC_TM1"/>
    <property type="match status" value="1"/>
</dbReference>
<evidence type="ECO:0000256" key="6">
    <source>
        <dbReference type="ARBA" id="ARBA00023136"/>
    </source>
</evidence>
<evidence type="ECO:0000256" key="3">
    <source>
        <dbReference type="ARBA" id="ARBA00022475"/>
    </source>
</evidence>
<reference evidence="9 10" key="1">
    <citation type="submission" date="2018-07" db="EMBL/GenBank/DDBJ databases">
        <title>Draft genome of the type strain Streptomyces armeniacus ATCC 15676.</title>
        <authorList>
            <person name="Labana P."/>
            <person name="Gosse J.T."/>
            <person name="Boddy C.N."/>
        </authorList>
    </citation>
    <scope>NUCLEOTIDE SEQUENCE [LARGE SCALE GENOMIC DNA]</scope>
    <source>
        <strain evidence="9 10">ATCC 15676</strain>
    </source>
</reference>
<evidence type="ECO:0000259" key="8">
    <source>
        <dbReference type="PROSITE" id="PS50928"/>
    </source>
</evidence>
<evidence type="ECO:0000256" key="1">
    <source>
        <dbReference type="ARBA" id="ARBA00004651"/>
    </source>
</evidence>
<keyword evidence="3" id="KW-1003">Cell membrane</keyword>
<dbReference type="CDD" id="cd06261">
    <property type="entry name" value="TM_PBP2"/>
    <property type="match status" value="1"/>
</dbReference>
<proteinExistence type="inferred from homology"/>
<dbReference type="GO" id="GO:0055085">
    <property type="term" value="P:transmembrane transport"/>
    <property type="evidence" value="ECO:0007669"/>
    <property type="project" value="InterPro"/>
</dbReference>
<protein>
    <submittedName>
        <fullName evidence="9">ABC transporter permease</fullName>
    </submittedName>
</protein>
<dbReference type="InterPro" id="IPR000515">
    <property type="entry name" value="MetI-like"/>
</dbReference>
<dbReference type="RefSeq" id="WP_208878796.1">
    <property type="nucleotide sequence ID" value="NZ_CP031320.1"/>
</dbReference>
<dbReference type="SUPFAM" id="SSF161098">
    <property type="entry name" value="MetI-like"/>
    <property type="match status" value="1"/>
</dbReference>
<feature type="transmembrane region" description="Helical" evidence="7">
    <location>
        <begin position="138"/>
        <end position="159"/>
    </location>
</feature>
<dbReference type="Gene3D" id="1.10.3720.10">
    <property type="entry name" value="MetI-like"/>
    <property type="match status" value="1"/>
</dbReference>
<evidence type="ECO:0000256" key="7">
    <source>
        <dbReference type="RuleBase" id="RU363032"/>
    </source>
</evidence>
<feature type="transmembrane region" description="Helical" evidence="7">
    <location>
        <begin position="239"/>
        <end position="264"/>
    </location>
</feature>
<feature type="transmembrane region" description="Helical" evidence="7">
    <location>
        <begin position="12"/>
        <end position="30"/>
    </location>
</feature>
<evidence type="ECO:0000256" key="4">
    <source>
        <dbReference type="ARBA" id="ARBA00022692"/>
    </source>
</evidence>
<dbReference type="PANTHER" id="PTHR43163:SF6">
    <property type="entry name" value="DIPEPTIDE TRANSPORT SYSTEM PERMEASE PROTEIN DPPB-RELATED"/>
    <property type="match status" value="1"/>
</dbReference>
<keyword evidence="2 7" id="KW-0813">Transport</keyword>
<dbReference type="InterPro" id="IPR035906">
    <property type="entry name" value="MetI-like_sf"/>
</dbReference>
<organism evidence="9 10">
    <name type="scientific">Streptomyces armeniacus</name>
    <dbReference type="NCBI Taxonomy" id="83291"/>
    <lineage>
        <taxon>Bacteria</taxon>
        <taxon>Bacillati</taxon>
        <taxon>Actinomycetota</taxon>
        <taxon>Actinomycetes</taxon>
        <taxon>Kitasatosporales</taxon>
        <taxon>Streptomycetaceae</taxon>
        <taxon>Streptomyces</taxon>
    </lineage>
</organism>
<feature type="domain" description="ABC transmembrane type-1" evidence="8">
    <location>
        <begin position="98"/>
        <end position="303"/>
    </location>
</feature>
<keyword evidence="10" id="KW-1185">Reference proteome</keyword>
<comment type="similarity">
    <text evidence="7">Belongs to the binding-protein-dependent transport system permease family.</text>
</comment>
<dbReference type="Pfam" id="PF19300">
    <property type="entry name" value="BPD_transp_1_N"/>
    <property type="match status" value="1"/>
</dbReference>
<dbReference type="InterPro" id="IPR045621">
    <property type="entry name" value="BPD_transp_1_N"/>
</dbReference>
<keyword evidence="4 7" id="KW-0812">Transmembrane</keyword>
<dbReference type="PANTHER" id="PTHR43163">
    <property type="entry name" value="DIPEPTIDE TRANSPORT SYSTEM PERMEASE PROTEIN DPPB-RELATED"/>
    <property type="match status" value="1"/>
</dbReference>
<dbReference type="EMBL" id="CP031320">
    <property type="protein sequence ID" value="AXK33751.1"/>
    <property type="molecule type" value="Genomic_DNA"/>
</dbReference>
<accession>A0A345XQ35</accession>
<feature type="transmembrane region" description="Helical" evidence="7">
    <location>
        <begin position="104"/>
        <end position="126"/>
    </location>
</feature>
<dbReference type="GO" id="GO:0005886">
    <property type="term" value="C:plasma membrane"/>
    <property type="evidence" value="ECO:0007669"/>
    <property type="project" value="UniProtKB-SubCell"/>
</dbReference>
<comment type="subcellular location">
    <subcellularLocation>
        <location evidence="1 7">Cell membrane</location>
        <topology evidence="1 7">Multi-pass membrane protein</topology>
    </subcellularLocation>
</comment>